<keyword evidence="2" id="KW-0732">Signal</keyword>
<feature type="region of interest" description="Disordered" evidence="1">
    <location>
        <begin position="74"/>
        <end position="95"/>
    </location>
</feature>
<proteinExistence type="predicted"/>
<sequence>MVRTSPLIIALVALASQNVQAQSSLPTSELGNLDPSVLSSAIAHAESTLSAMKTDPSFSSILANPTYSSLMDKASSAANGASSTGAASSGNAANQSGGSSLTQAPIGVAALVISAAVAVGLL</sequence>
<accession>A0A168RSL8</accession>
<dbReference type="STRING" id="4829.A0A168RSL8"/>
<evidence type="ECO:0000313" key="4">
    <source>
        <dbReference type="Proteomes" id="UP000078561"/>
    </source>
</evidence>
<feature type="chain" id="PRO_5007900094" description="Secreted protein" evidence="2">
    <location>
        <begin position="22"/>
        <end position="122"/>
    </location>
</feature>
<gene>
    <name evidence="3" type="primary">ABSGL_12977.1 scaffold 13554</name>
</gene>
<dbReference type="Proteomes" id="UP000078561">
    <property type="component" value="Unassembled WGS sequence"/>
</dbReference>
<dbReference type="InParanoid" id="A0A168RSL8"/>
<evidence type="ECO:0008006" key="5">
    <source>
        <dbReference type="Google" id="ProtNLM"/>
    </source>
</evidence>
<reference evidence="3" key="1">
    <citation type="submission" date="2016-04" db="EMBL/GenBank/DDBJ databases">
        <authorList>
            <person name="Evans L.H."/>
            <person name="Alamgir A."/>
            <person name="Owens N."/>
            <person name="Weber N.D."/>
            <person name="Virtaneva K."/>
            <person name="Barbian K."/>
            <person name="Babar A."/>
            <person name="Rosenke K."/>
        </authorList>
    </citation>
    <scope>NUCLEOTIDE SEQUENCE [LARGE SCALE GENOMIC DNA]</scope>
    <source>
        <strain evidence="3">CBS 101.48</strain>
    </source>
</reference>
<dbReference type="OrthoDB" id="2288796at2759"/>
<evidence type="ECO:0000256" key="1">
    <source>
        <dbReference type="SAM" id="MobiDB-lite"/>
    </source>
</evidence>
<name>A0A168RSL8_ABSGL</name>
<evidence type="ECO:0000313" key="3">
    <source>
        <dbReference type="EMBL" id="SAM07336.1"/>
    </source>
</evidence>
<keyword evidence="4" id="KW-1185">Reference proteome</keyword>
<organism evidence="3">
    <name type="scientific">Absidia glauca</name>
    <name type="common">Pin mould</name>
    <dbReference type="NCBI Taxonomy" id="4829"/>
    <lineage>
        <taxon>Eukaryota</taxon>
        <taxon>Fungi</taxon>
        <taxon>Fungi incertae sedis</taxon>
        <taxon>Mucoromycota</taxon>
        <taxon>Mucoromycotina</taxon>
        <taxon>Mucoromycetes</taxon>
        <taxon>Mucorales</taxon>
        <taxon>Cunninghamellaceae</taxon>
        <taxon>Absidia</taxon>
    </lineage>
</organism>
<dbReference type="EMBL" id="LT554740">
    <property type="protein sequence ID" value="SAM07336.1"/>
    <property type="molecule type" value="Genomic_DNA"/>
</dbReference>
<evidence type="ECO:0000256" key="2">
    <source>
        <dbReference type="SAM" id="SignalP"/>
    </source>
</evidence>
<protein>
    <recommendedName>
        <fullName evidence="5">Secreted protein</fullName>
    </recommendedName>
</protein>
<feature type="signal peptide" evidence="2">
    <location>
        <begin position="1"/>
        <end position="21"/>
    </location>
</feature>
<dbReference type="AlphaFoldDB" id="A0A168RSL8"/>